<keyword evidence="2 5" id="KW-0689">Ribosomal protein</keyword>
<evidence type="ECO:0000313" key="9">
    <source>
        <dbReference type="EMBL" id="KKR78037.1"/>
    </source>
</evidence>
<sequence>MSLMSTYYQKVAPKLMEEFGVKNALALPRIEKVVINVGAAEALSSKDVLEKIKEQIAIITGQRPRITEAKKSISTFKLKEGDPIGVMVTLRGKMAWDFIEKFAKIIAPRIRDFRGLPDEKFDVRGNYSFGMTEQILFPQIDYAKVDKIRGLVFTIVIKNGDPEKSKKLLELLGLPFKK</sequence>
<dbReference type="InterPro" id="IPR031309">
    <property type="entry name" value="Ribosomal_uL5_C"/>
</dbReference>
<dbReference type="InterPro" id="IPR031310">
    <property type="entry name" value="Ribosomal_uL5_N"/>
</dbReference>
<dbReference type="AlphaFoldDB" id="A0A0G0WRP3"/>
<gene>
    <name evidence="5" type="primary">rplE</name>
    <name evidence="9" type="ORF">UU23_C0004G0019</name>
</gene>
<dbReference type="HAMAP" id="MF_01333_B">
    <property type="entry name" value="Ribosomal_uL5_B"/>
    <property type="match status" value="1"/>
</dbReference>
<dbReference type="FunFam" id="3.30.1440.10:FF:000001">
    <property type="entry name" value="50S ribosomal protein L5"/>
    <property type="match status" value="1"/>
</dbReference>
<feature type="domain" description="Large ribosomal subunit protein uL5 C-terminal" evidence="8">
    <location>
        <begin position="83"/>
        <end position="176"/>
    </location>
</feature>
<evidence type="ECO:0000259" key="7">
    <source>
        <dbReference type="Pfam" id="PF00281"/>
    </source>
</evidence>
<evidence type="ECO:0000256" key="2">
    <source>
        <dbReference type="ARBA" id="ARBA00022980"/>
    </source>
</evidence>
<comment type="function">
    <text evidence="5">This is 1 of the proteins that bind and probably mediate the attachment of the 5S RNA into the large ribosomal subunit, where it forms part of the central protuberance. In the 70S ribosome it contacts protein S13 of the 30S subunit (bridge B1b), connecting the 2 subunits; this bridge is implicated in subunit movement. Contacts the P site tRNA; the 5S rRNA and some of its associated proteins might help stabilize positioning of ribosome-bound tRNAs.</text>
</comment>
<dbReference type="GO" id="GO:0005840">
    <property type="term" value="C:ribosome"/>
    <property type="evidence" value="ECO:0007669"/>
    <property type="project" value="UniProtKB-KW"/>
</dbReference>
<dbReference type="GO" id="GO:0006412">
    <property type="term" value="P:translation"/>
    <property type="evidence" value="ECO:0007669"/>
    <property type="project" value="UniProtKB-UniRule"/>
</dbReference>
<feature type="domain" description="Large ribosomal subunit protein uL5 N-terminal" evidence="7">
    <location>
        <begin position="25"/>
        <end position="79"/>
    </location>
</feature>
<keyword evidence="5" id="KW-0694">RNA-binding</keyword>
<evidence type="ECO:0000256" key="1">
    <source>
        <dbReference type="ARBA" id="ARBA00008553"/>
    </source>
</evidence>
<evidence type="ECO:0000256" key="4">
    <source>
        <dbReference type="ARBA" id="ARBA00035245"/>
    </source>
</evidence>
<dbReference type="Proteomes" id="UP000034292">
    <property type="component" value="Unassembled WGS sequence"/>
</dbReference>
<organism evidence="9 10">
    <name type="scientific">Candidatus Curtissbacteria bacterium GW2011_GWA1_40_9</name>
    <dbReference type="NCBI Taxonomy" id="1618408"/>
    <lineage>
        <taxon>Bacteria</taxon>
        <taxon>Candidatus Curtissiibacteriota</taxon>
    </lineage>
</organism>
<dbReference type="EMBL" id="LBZV01000004">
    <property type="protein sequence ID" value="KKR78037.1"/>
    <property type="molecule type" value="Genomic_DNA"/>
</dbReference>
<dbReference type="InterPro" id="IPR022803">
    <property type="entry name" value="Ribosomal_uL5_dom_sf"/>
</dbReference>
<dbReference type="PIRSF" id="PIRSF002161">
    <property type="entry name" value="Ribosomal_L5"/>
    <property type="match status" value="1"/>
</dbReference>
<evidence type="ECO:0000256" key="5">
    <source>
        <dbReference type="HAMAP-Rule" id="MF_01333"/>
    </source>
</evidence>
<reference evidence="9 10" key="1">
    <citation type="journal article" date="2015" name="Nature">
        <title>rRNA introns, odd ribosomes, and small enigmatic genomes across a large radiation of phyla.</title>
        <authorList>
            <person name="Brown C.T."/>
            <person name="Hug L.A."/>
            <person name="Thomas B.C."/>
            <person name="Sharon I."/>
            <person name="Castelle C.J."/>
            <person name="Singh A."/>
            <person name="Wilkins M.J."/>
            <person name="Williams K.H."/>
            <person name="Banfield J.F."/>
        </authorList>
    </citation>
    <scope>NUCLEOTIDE SEQUENCE [LARGE SCALE GENOMIC DNA]</scope>
</reference>
<name>A0A0G0WRP3_9BACT</name>
<comment type="caution">
    <text evidence="9">The sequence shown here is derived from an EMBL/GenBank/DDBJ whole genome shotgun (WGS) entry which is preliminary data.</text>
</comment>
<keyword evidence="5" id="KW-0699">rRNA-binding</keyword>
<dbReference type="InterPro" id="IPR020930">
    <property type="entry name" value="Ribosomal_uL5_bac-type"/>
</dbReference>
<dbReference type="Gene3D" id="3.30.1440.10">
    <property type="match status" value="1"/>
</dbReference>
<evidence type="ECO:0000256" key="3">
    <source>
        <dbReference type="ARBA" id="ARBA00023274"/>
    </source>
</evidence>
<dbReference type="GO" id="GO:0003735">
    <property type="term" value="F:structural constituent of ribosome"/>
    <property type="evidence" value="ECO:0007669"/>
    <property type="project" value="InterPro"/>
</dbReference>
<proteinExistence type="inferred from homology"/>
<keyword evidence="3 5" id="KW-0687">Ribonucleoprotein</keyword>
<dbReference type="Pfam" id="PF00673">
    <property type="entry name" value="Ribosomal_L5_C"/>
    <property type="match status" value="1"/>
</dbReference>
<accession>A0A0G0WRP3</accession>
<dbReference type="SUPFAM" id="SSF55282">
    <property type="entry name" value="RL5-like"/>
    <property type="match status" value="1"/>
</dbReference>
<dbReference type="NCBIfam" id="NF000585">
    <property type="entry name" value="PRK00010.1"/>
    <property type="match status" value="1"/>
</dbReference>
<keyword evidence="5" id="KW-0820">tRNA-binding</keyword>
<protein>
    <recommendedName>
        <fullName evidence="4 5">Large ribosomal subunit protein uL5</fullName>
    </recommendedName>
</protein>
<dbReference type="InterPro" id="IPR002132">
    <property type="entry name" value="Ribosomal_uL5"/>
</dbReference>
<evidence type="ECO:0000313" key="10">
    <source>
        <dbReference type="Proteomes" id="UP000034292"/>
    </source>
</evidence>
<dbReference type="Pfam" id="PF00281">
    <property type="entry name" value="Ribosomal_L5"/>
    <property type="match status" value="1"/>
</dbReference>
<dbReference type="PANTHER" id="PTHR11994">
    <property type="entry name" value="60S RIBOSOMAL PROTEIN L11-RELATED"/>
    <property type="match status" value="1"/>
</dbReference>
<dbReference type="PATRIC" id="fig|1618408.3.peg.261"/>
<comment type="subunit">
    <text evidence="5">Part of the 50S ribosomal subunit; part of the 5S rRNA/L5/L18/L25 subcomplex. Contacts the 5S rRNA and the P site tRNA. Forms a bridge to the 30S subunit in the 70S ribosome.</text>
</comment>
<dbReference type="GO" id="GO:1990904">
    <property type="term" value="C:ribonucleoprotein complex"/>
    <property type="evidence" value="ECO:0007669"/>
    <property type="project" value="UniProtKB-KW"/>
</dbReference>
<dbReference type="STRING" id="1618408.UU23_C0004G0019"/>
<dbReference type="GO" id="GO:0000049">
    <property type="term" value="F:tRNA binding"/>
    <property type="evidence" value="ECO:0007669"/>
    <property type="project" value="UniProtKB-UniRule"/>
</dbReference>
<dbReference type="GO" id="GO:0019843">
    <property type="term" value="F:rRNA binding"/>
    <property type="evidence" value="ECO:0007669"/>
    <property type="project" value="UniProtKB-UniRule"/>
</dbReference>
<evidence type="ECO:0000259" key="8">
    <source>
        <dbReference type="Pfam" id="PF00673"/>
    </source>
</evidence>
<evidence type="ECO:0000256" key="6">
    <source>
        <dbReference type="RuleBase" id="RU003930"/>
    </source>
</evidence>
<comment type="similarity">
    <text evidence="1 5 6">Belongs to the universal ribosomal protein uL5 family.</text>
</comment>